<feature type="region of interest" description="Disordered" evidence="1">
    <location>
        <begin position="1"/>
        <end position="43"/>
    </location>
</feature>
<gene>
    <name evidence="2" type="ORF">KDK_76180</name>
</gene>
<dbReference type="Proteomes" id="UP000287188">
    <property type="component" value="Unassembled WGS sequence"/>
</dbReference>
<comment type="caution">
    <text evidence="2">The sequence shown here is derived from an EMBL/GenBank/DDBJ whole genome shotgun (WGS) entry which is preliminary data.</text>
</comment>
<dbReference type="AlphaFoldDB" id="A0A402AXJ8"/>
<organism evidence="2 3">
    <name type="scientific">Dictyobacter kobayashii</name>
    <dbReference type="NCBI Taxonomy" id="2014872"/>
    <lineage>
        <taxon>Bacteria</taxon>
        <taxon>Bacillati</taxon>
        <taxon>Chloroflexota</taxon>
        <taxon>Ktedonobacteria</taxon>
        <taxon>Ktedonobacterales</taxon>
        <taxon>Dictyobacteraceae</taxon>
        <taxon>Dictyobacter</taxon>
    </lineage>
</organism>
<evidence type="ECO:0000313" key="3">
    <source>
        <dbReference type="Proteomes" id="UP000287188"/>
    </source>
</evidence>
<sequence length="92" mass="10662">MGGQESTFSPQEETAKQAQSEEIYQPRTINDDVREQATTPEQLWQPPWLPVQKHMIACMKMAMPVPMRRWARNYVPGNLILLKNGGTYLSEW</sequence>
<keyword evidence="3" id="KW-1185">Reference proteome</keyword>
<dbReference type="RefSeq" id="WP_126557172.1">
    <property type="nucleotide sequence ID" value="NZ_BIFS01000002.1"/>
</dbReference>
<protein>
    <submittedName>
        <fullName evidence="2">Uncharacterized protein</fullName>
    </submittedName>
</protein>
<proteinExistence type="predicted"/>
<feature type="compositionally biased region" description="Polar residues" evidence="1">
    <location>
        <begin position="1"/>
        <end position="22"/>
    </location>
</feature>
<evidence type="ECO:0000313" key="2">
    <source>
        <dbReference type="EMBL" id="GCE23818.1"/>
    </source>
</evidence>
<evidence type="ECO:0000256" key="1">
    <source>
        <dbReference type="SAM" id="MobiDB-lite"/>
    </source>
</evidence>
<dbReference type="EMBL" id="BIFS01000002">
    <property type="protein sequence ID" value="GCE23818.1"/>
    <property type="molecule type" value="Genomic_DNA"/>
</dbReference>
<name>A0A402AXJ8_9CHLR</name>
<reference evidence="3" key="1">
    <citation type="submission" date="2018-12" db="EMBL/GenBank/DDBJ databases">
        <title>Tengunoibacter tsumagoiensis gen. nov., sp. nov., Dictyobacter kobayashii sp. nov., D. alpinus sp. nov., and D. joshuensis sp. nov. and description of Dictyobacteraceae fam. nov. within the order Ktedonobacterales isolated from Tengu-no-mugimeshi.</title>
        <authorList>
            <person name="Wang C.M."/>
            <person name="Zheng Y."/>
            <person name="Sakai Y."/>
            <person name="Toyoda A."/>
            <person name="Minakuchi Y."/>
            <person name="Abe K."/>
            <person name="Yokota A."/>
            <person name="Yabe S."/>
        </authorList>
    </citation>
    <scope>NUCLEOTIDE SEQUENCE [LARGE SCALE GENOMIC DNA]</scope>
    <source>
        <strain evidence="3">Uno11</strain>
    </source>
</reference>
<accession>A0A402AXJ8</accession>